<dbReference type="PANTHER" id="PTHR10612">
    <property type="entry name" value="APOLIPOPROTEIN D"/>
    <property type="match status" value="1"/>
</dbReference>
<dbReference type="Gene3D" id="2.40.128.20">
    <property type="match status" value="1"/>
</dbReference>
<name>A0A4R4DLC0_9PROT</name>
<protein>
    <recommendedName>
        <fullName evidence="2">Outer membrane lipoprotein Blc</fullName>
    </recommendedName>
</protein>
<dbReference type="Proteomes" id="UP000295023">
    <property type="component" value="Unassembled WGS sequence"/>
</dbReference>
<keyword evidence="2" id="KW-0446">Lipid-binding</keyword>
<dbReference type="OrthoDB" id="594739at2"/>
<dbReference type="RefSeq" id="WP_132289359.1">
    <property type="nucleotide sequence ID" value="NZ_SKBM01000010.1"/>
</dbReference>
<evidence type="ECO:0000313" key="6">
    <source>
        <dbReference type="Proteomes" id="UP000295023"/>
    </source>
</evidence>
<dbReference type="SUPFAM" id="SSF50814">
    <property type="entry name" value="Lipocalins"/>
    <property type="match status" value="1"/>
</dbReference>
<evidence type="ECO:0000313" key="5">
    <source>
        <dbReference type="EMBL" id="TCZ61367.1"/>
    </source>
</evidence>
<sequence length="179" mass="19956">MRRLAVAAAALLLAGCVGQPDATTPQPVQAVEVQRYLGTWHEVARLPMWAQDSASVSCEDVTATYMPRPDGRIGVLNRCLNALDGDKPREARGQAYAVEGSSNARLRVSFFRPFYGDYWVIGLDPDYRWAVVGEPSRRWLWVLSRTPRLPEAEFQRAIGIARANGYDLAPLKVARQQRG</sequence>
<organism evidence="5 6">
    <name type="scientific">Roseicella aquatilis</name>
    <dbReference type="NCBI Taxonomy" id="2527868"/>
    <lineage>
        <taxon>Bacteria</taxon>
        <taxon>Pseudomonadati</taxon>
        <taxon>Pseudomonadota</taxon>
        <taxon>Alphaproteobacteria</taxon>
        <taxon>Acetobacterales</taxon>
        <taxon>Roseomonadaceae</taxon>
        <taxon>Roseicella</taxon>
    </lineage>
</organism>
<dbReference type="InterPro" id="IPR012674">
    <property type="entry name" value="Calycin"/>
</dbReference>
<keyword evidence="2" id="KW-0998">Cell outer membrane</keyword>
<dbReference type="PRINTS" id="PR01171">
    <property type="entry name" value="BCTLIPOCALIN"/>
</dbReference>
<dbReference type="EMBL" id="SKBM01000010">
    <property type="protein sequence ID" value="TCZ61367.1"/>
    <property type="molecule type" value="Genomic_DNA"/>
</dbReference>
<dbReference type="GO" id="GO:0009279">
    <property type="term" value="C:cell outer membrane"/>
    <property type="evidence" value="ECO:0007669"/>
    <property type="project" value="UniProtKB-SubCell"/>
</dbReference>
<dbReference type="PROSITE" id="PS00213">
    <property type="entry name" value="LIPOCALIN"/>
    <property type="match status" value="1"/>
</dbReference>
<keyword evidence="6" id="KW-1185">Reference proteome</keyword>
<feature type="domain" description="Lipocalin/cytosolic fatty-acid binding" evidence="4">
    <location>
        <begin position="31"/>
        <end position="175"/>
    </location>
</feature>
<feature type="lipid moiety-binding region" description="N-palmitoyl cysteine" evidence="3">
    <location>
        <position position="16"/>
    </location>
</feature>
<dbReference type="PANTHER" id="PTHR10612:SF34">
    <property type="entry name" value="APOLIPOPROTEIN D"/>
    <property type="match status" value="1"/>
</dbReference>
<dbReference type="InterPro" id="IPR002446">
    <property type="entry name" value="Lipocalin_bac"/>
</dbReference>
<dbReference type="Pfam" id="PF08212">
    <property type="entry name" value="Lipocalin_2"/>
    <property type="match status" value="1"/>
</dbReference>
<keyword evidence="2 3" id="KW-0449">Lipoprotein</keyword>
<dbReference type="InterPro" id="IPR000566">
    <property type="entry name" value="Lipocln_cytosolic_FA-bd_dom"/>
</dbReference>
<dbReference type="GO" id="GO:0008289">
    <property type="term" value="F:lipid binding"/>
    <property type="evidence" value="ECO:0007669"/>
    <property type="project" value="UniProtKB-UniRule"/>
</dbReference>
<evidence type="ECO:0000256" key="1">
    <source>
        <dbReference type="ARBA" id="ARBA00006889"/>
    </source>
</evidence>
<evidence type="ECO:0000256" key="3">
    <source>
        <dbReference type="PIRSR" id="PIRSR036893-52"/>
    </source>
</evidence>
<comment type="subcellular location">
    <subcellularLocation>
        <location evidence="2">Cell outer membrane</location>
    </subcellularLocation>
</comment>
<proteinExistence type="inferred from homology"/>
<keyword evidence="3" id="KW-0564">Palmitate</keyword>
<feature type="lipid moiety-binding region" description="S-diacylglycerol cysteine" evidence="3">
    <location>
        <position position="16"/>
    </location>
</feature>
<feature type="signal peptide" evidence="2">
    <location>
        <begin position="1"/>
        <end position="22"/>
    </location>
</feature>
<accession>A0A4R4DLC0</accession>
<keyword evidence="2" id="KW-0472">Membrane</keyword>
<dbReference type="CDD" id="cd19438">
    <property type="entry name" value="lipocalin_Blc-like"/>
    <property type="match status" value="1"/>
</dbReference>
<dbReference type="InterPro" id="IPR047202">
    <property type="entry name" value="Lipocalin_Blc-like_dom"/>
</dbReference>
<dbReference type="GO" id="GO:0006950">
    <property type="term" value="P:response to stress"/>
    <property type="evidence" value="ECO:0007669"/>
    <property type="project" value="UniProtKB-ARBA"/>
</dbReference>
<dbReference type="AlphaFoldDB" id="A0A4R4DLC0"/>
<gene>
    <name evidence="5" type="ORF">EXY23_12555</name>
</gene>
<feature type="chain" id="PRO_5021060655" description="Outer membrane lipoprotein Blc" evidence="2">
    <location>
        <begin position="23"/>
        <end position="179"/>
    </location>
</feature>
<keyword evidence="2" id="KW-0732">Signal</keyword>
<comment type="function">
    <text evidence="2">Involved in the storage or transport of lipids necessary for membrane maintenance under stressful conditions. Displays a binding preference for lysophospholipids.</text>
</comment>
<dbReference type="PROSITE" id="PS51257">
    <property type="entry name" value="PROKAR_LIPOPROTEIN"/>
    <property type="match status" value="1"/>
</dbReference>
<evidence type="ECO:0000256" key="2">
    <source>
        <dbReference type="PIRNR" id="PIRNR036893"/>
    </source>
</evidence>
<comment type="subunit">
    <text evidence="2">Homodimer.</text>
</comment>
<evidence type="ECO:0000259" key="4">
    <source>
        <dbReference type="Pfam" id="PF08212"/>
    </source>
</evidence>
<dbReference type="InterPro" id="IPR022272">
    <property type="entry name" value="Lipocalin_CS"/>
</dbReference>
<dbReference type="InterPro" id="IPR022271">
    <property type="entry name" value="Lipocalin_ApoD"/>
</dbReference>
<dbReference type="PIRSF" id="PIRSF036893">
    <property type="entry name" value="Lipocalin_ApoD"/>
    <property type="match status" value="1"/>
</dbReference>
<comment type="similarity">
    <text evidence="1 2">Belongs to the calycin superfamily. Lipocalin family.</text>
</comment>
<comment type="caution">
    <text evidence="5">The sequence shown here is derived from an EMBL/GenBank/DDBJ whole genome shotgun (WGS) entry which is preliminary data.</text>
</comment>
<reference evidence="5 6" key="1">
    <citation type="submission" date="2019-03" db="EMBL/GenBank/DDBJ databases">
        <title>Paracraurococcus aquatilis NE82 genome sequence.</title>
        <authorList>
            <person name="Zhao Y."/>
            <person name="Du Z."/>
        </authorList>
    </citation>
    <scope>NUCLEOTIDE SEQUENCE [LARGE SCALE GENOMIC DNA]</scope>
    <source>
        <strain evidence="5 6">NE82</strain>
    </source>
</reference>